<evidence type="ECO:0000313" key="3">
    <source>
        <dbReference type="Proteomes" id="UP000822688"/>
    </source>
</evidence>
<dbReference type="PANTHER" id="PTHR16128">
    <property type="entry name" value="FAD/NAD(P)-BINDING OXIDOREDUCTASE FAMILY PROTEIN"/>
    <property type="match status" value="1"/>
</dbReference>
<feature type="compositionally biased region" description="Gly residues" evidence="1">
    <location>
        <begin position="151"/>
        <end position="163"/>
    </location>
</feature>
<dbReference type="Gene3D" id="3.90.660.10">
    <property type="match status" value="1"/>
</dbReference>
<dbReference type="Pfam" id="PF13450">
    <property type="entry name" value="NAD_binding_8"/>
    <property type="match status" value="1"/>
</dbReference>
<dbReference type="Gene3D" id="3.50.50.60">
    <property type="entry name" value="FAD/NAD(P)-binding domain"/>
    <property type="match status" value="1"/>
</dbReference>
<feature type="compositionally biased region" description="Gly residues" evidence="1">
    <location>
        <begin position="196"/>
        <end position="231"/>
    </location>
</feature>
<gene>
    <name evidence="2" type="ORF">KC19_4G119400</name>
</gene>
<evidence type="ECO:0000313" key="2">
    <source>
        <dbReference type="EMBL" id="KAG0579720.1"/>
    </source>
</evidence>
<dbReference type="PANTHER" id="PTHR16128:SF8">
    <property type="entry name" value="EXPRESSED PROTEIN"/>
    <property type="match status" value="1"/>
</dbReference>
<feature type="region of interest" description="Disordered" evidence="1">
    <location>
        <begin position="94"/>
        <end position="257"/>
    </location>
</feature>
<dbReference type="InterPro" id="IPR036188">
    <property type="entry name" value="FAD/NAD-bd_sf"/>
</dbReference>
<organism evidence="2 3">
    <name type="scientific">Ceratodon purpureus</name>
    <name type="common">Fire moss</name>
    <name type="synonym">Dicranum purpureum</name>
    <dbReference type="NCBI Taxonomy" id="3225"/>
    <lineage>
        <taxon>Eukaryota</taxon>
        <taxon>Viridiplantae</taxon>
        <taxon>Streptophyta</taxon>
        <taxon>Embryophyta</taxon>
        <taxon>Bryophyta</taxon>
        <taxon>Bryophytina</taxon>
        <taxon>Bryopsida</taxon>
        <taxon>Dicranidae</taxon>
        <taxon>Pseudoditrichales</taxon>
        <taxon>Ditrichaceae</taxon>
        <taxon>Ceratodon</taxon>
    </lineage>
</organism>
<proteinExistence type="predicted"/>
<feature type="compositionally biased region" description="Basic and acidic residues" evidence="1">
    <location>
        <begin position="103"/>
        <end position="117"/>
    </location>
</feature>
<feature type="compositionally biased region" description="Basic and acidic residues" evidence="1">
    <location>
        <begin position="167"/>
        <end position="181"/>
    </location>
</feature>
<dbReference type="AlphaFoldDB" id="A0A8T0I7R2"/>
<dbReference type="SUPFAM" id="SSF51905">
    <property type="entry name" value="FAD/NAD(P)-binding domain"/>
    <property type="match status" value="1"/>
</dbReference>
<sequence>MYTSSAAQHLLSPSFVHHSSLKVFASKSSASIPAALKRLACDTVPASVSHFVSPCSLREGNHSWVLGVRGKGGLLALRALGYNDGDDDDDVYVKSFRPSRGSPQDRNERGMGERRSYNDGGDSYSRFSSDAREGQGGRGSTSERSGFKPGFRGGRGGGRGGGSSDRVAPRDTFSRGERVEGEDVASSRGEGRGEWGNRGGRSAAGGRGSSAAGGRGSSAGRGRGSNAGRGRGSSARGRGAGGRANASNGNRPNNGLVLDEATGEMVEYRHPDWKEDPKAARKAKREPAVAPQVHFENPMSKQPHVAILGGGMSGLVCALTLEELGIRSTVFDTGKHGLGGRMATRNIHIRDGLNLAFDHAAQYFTVSDPKFRKLVDRWLNEGAVKEWKGVVGTLQAGGKYSGLADDVPRYVGTHGMRPLADHMVSQGRLIEVKRPVWISNMDAKGPLWHLNENGKPHGEYDAVVIAHNGKCANRLLAPSGAPEVFRQMKRLELSSIWALMAAFEEPLPIPEGLGSSRLDGAFVEGVNAVTWMANNSSKIEGEDSPQCWTFFSSAAYGKKNKVPQESVPAVKAERVRREMLEGVGTALGLPEGSMPTPFFTKVQLWGAGLPTNTPGVPCIFDPVARVGICGDWLLGSSLEAAALSGMALAEHIADFRDRGELNPEEFSIGLQKGFSQVEGKDIGQFPGSSVLEPAASQELVGSAH</sequence>
<keyword evidence="3" id="KW-1185">Reference proteome</keyword>
<comment type="caution">
    <text evidence="2">The sequence shown here is derived from an EMBL/GenBank/DDBJ whole genome shotgun (WGS) entry which is preliminary data.</text>
</comment>
<dbReference type="EMBL" id="CM026424">
    <property type="protein sequence ID" value="KAG0579719.1"/>
    <property type="molecule type" value="Genomic_DNA"/>
</dbReference>
<accession>A0A8T0I7R2</accession>
<dbReference type="EMBL" id="CM026424">
    <property type="protein sequence ID" value="KAG0579720.1"/>
    <property type="molecule type" value="Genomic_DNA"/>
</dbReference>
<feature type="compositionally biased region" description="Low complexity" evidence="1">
    <location>
        <begin position="232"/>
        <end position="251"/>
    </location>
</feature>
<reference evidence="2" key="1">
    <citation type="submission" date="2020-06" db="EMBL/GenBank/DDBJ databases">
        <title>WGS assembly of Ceratodon purpureus strain R40.</title>
        <authorList>
            <person name="Carey S.B."/>
            <person name="Jenkins J."/>
            <person name="Shu S."/>
            <person name="Lovell J.T."/>
            <person name="Sreedasyam A."/>
            <person name="Maumus F."/>
            <person name="Tiley G.P."/>
            <person name="Fernandez-Pozo N."/>
            <person name="Barry K."/>
            <person name="Chen C."/>
            <person name="Wang M."/>
            <person name="Lipzen A."/>
            <person name="Daum C."/>
            <person name="Saski C.A."/>
            <person name="Payton A.C."/>
            <person name="Mcbreen J.C."/>
            <person name="Conrad R.E."/>
            <person name="Kollar L.M."/>
            <person name="Olsson S."/>
            <person name="Huttunen S."/>
            <person name="Landis J.B."/>
            <person name="Wickett N.J."/>
            <person name="Johnson M.G."/>
            <person name="Rensing S.A."/>
            <person name="Grimwood J."/>
            <person name="Schmutz J."/>
            <person name="Mcdaniel S.F."/>
        </authorList>
    </citation>
    <scope>NUCLEOTIDE SEQUENCE</scope>
    <source>
        <strain evidence="2">R40</strain>
    </source>
</reference>
<evidence type="ECO:0000256" key="1">
    <source>
        <dbReference type="SAM" id="MobiDB-lite"/>
    </source>
</evidence>
<dbReference type="Proteomes" id="UP000822688">
    <property type="component" value="Chromosome 4"/>
</dbReference>
<protein>
    <submittedName>
        <fullName evidence="2">Uncharacterized protein</fullName>
    </submittedName>
</protein>
<name>A0A8T0I7R2_CERPU</name>